<dbReference type="Proteomes" id="UP001107960">
    <property type="component" value="Unassembled WGS sequence"/>
</dbReference>
<evidence type="ECO:0000313" key="5">
    <source>
        <dbReference type="Proteomes" id="UP001107960"/>
    </source>
</evidence>
<dbReference type="SUPFAM" id="SSF103647">
    <property type="entry name" value="TSP type-3 repeat"/>
    <property type="match status" value="1"/>
</dbReference>
<reference evidence="4" key="2">
    <citation type="submission" date="2023-07" db="EMBL/GenBank/DDBJ databases">
        <title>Description of novel Chryseobacterium sp. strain C-2.</title>
        <authorList>
            <person name="Saticioglu I.B."/>
        </authorList>
    </citation>
    <scope>NUCLEOTIDE SEQUENCE [LARGE SCALE GENOMIC DNA]</scope>
    <source>
        <strain evidence="4">C-2</strain>
    </source>
</reference>
<dbReference type="AlphaFoldDB" id="A0A9Q3UVG7"/>
<dbReference type="Gene3D" id="4.10.1080.10">
    <property type="entry name" value="TSP type-3 repeat"/>
    <property type="match status" value="1"/>
</dbReference>
<dbReference type="RefSeq" id="WP_191177696.1">
    <property type="nucleotide sequence ID" value="NZ_JACXXP010000001.1"/>
</dbReference>
<dbReference type="EMBL" id="JAJJML010000001">
    <property type="protein sequence ID" value="MCC9035869.1"/>
    <property type="molecule type" value="Genomic_DNA"/>
</dbReference>
<comment type="caution">
    <text evidence="3">The sequence shown here is derived from an EMBL/GenBank/DDBJ whole genome shotgun (WGS) entry which is preliminary data.</text>
</comment>
<keyword evidence="1" id="KW-0732">Signal</keyword>
<reference evidence="2" key="3">
    <citation type="submission" date="2024-05" db="EMBL/GenBank/DDBJ databases">
        <title>Description of novel Chryseobacterium sp. strain C-2.</title>
        <authorList>
            <person name="Saticioglu I.B."/>
        </authorList>
    </citation>
    <scope>NUCLEOTIDE SEQUENCE</scope>
    <source>
        <strain evidence="2">C-2</strain>
    </source>
</reference>
<dbReference type="Proteomes" id="UP000603715">
    <property type="component" value="Unassembled WGS sequence"/>
</dbReference>
<accession>A0A9Q3UVG7</accession>
<sequence>MEKYYKFIFNKFFLLLFVSFNYLSAQNMGSNDDFDGDGIINSIDIDDDNDGILDATESPNCFYTSAEATKISSVSSQLASYSTYVAANTIDSNTSTLNAFNGVIN</sequence>
<organism evidence="3 5">
    <name type="scientific">Chryseobacterium muglaense</name>
    <dbReference type="NCBI Taxonomy" id="2893752"/>
    <lineage>
        <taxon>Bacteria</taxon>
        <taxon>Pseudomonadati</taxon>
        <taxon>Bacteroidota</taxon>
        <taxon>Flavobacteriia</taxon>
        <taxon>Flavobacteriales</taxon>
        <taxon>Weeksellaceae</taxon>
        <taxon>Chryseobacterium group</taxon>
        <taxon>Chryseobacterium</taxon>
    </lineage>
</organism>
<dbReference type="GO" id="GO:0005509">
    <property type="term" value="F:calcium ion binding"/>
    <property type="evidence" value="ECO:0007669"/>
    <property type="project" value="InterPro"/>
</dbReference>
<evidence type="ECO:0000313" key="2">
    <source>
        <dbReference type="EMBL" id="MBD3903037.1"/>
    </source>
</evidence>
<dbReference type="InterPro" id="IPR028974">
    <property type="entry name" value="TSP_type-3_rpt"/>
</dbReference>
<evidence type="ECO:0000313" key="4">
    <source>
        <dbReference type="Proteomes" id="UP000603715"/>
    </source>
</evidence>
<feature type="chain" id="PRO_5040154071" evidence="1">
    <location>
        <begin position="26"/>
        <end position="105"/>
    </location>
</feature>
<evidence type="ECO:0000313" key="3">
    <source>
        <dbReference type="EMBL" id="MCC9035869.1"/>
    </source>
</evidence>
<feature type="signal peptide" evidence="1">
    <location>
        <begin position="1"/>
        <end position="25"/>
    </location>
</feature>
<evidence type="ECO:0000256" key="1">
    <source>
        <dbReference type="SAM" id="SignalP"/>
    </source>
</evidence>
<name>A0A9Q3UVG7_9FLAO</name>
<protein>
    <submittedName>
        <fullName evidence="3">Uncharacterized protein</fullName>
    </submittedName>
</protein>
<keyword evidence="4" id="KW-1185">Reference proteome</keyword>
<gene>
    <name evidence="2" type="ORF">IEW27_00315</name>
    <name evidence="3" type="ORF">LNP80_16745</name>
</gene>
<reference evidence="3" key="1">
    <citation type="submission" date="2021-11" db="EMBL/GenBank/DDBJ databases">
        <title>Description of novel Chryseobacterium species.</title>
        <authorList>
            <person name="Saticioglu I.B."/>
            <person name="Ay H."/>
            <person name="Altun S."/>
            <person name="Duman M."/>
        </authorList>
    </citation>
    <scope>NUCLEOTIDE SEQUENCE</scope>
    <source>
        <strain evidence="3">C-39</strain>
    </source>
</reference>
<proteinExistence type="predicted"/>
<dbReference type="EMBL" id="JACXXP010000001">
    <property type="protein sequence ID" value="MBD3903037.1"/>
    <property type="molecule type" value="Genomic_DNA"/>
</dbReference>